<sequence length="365" mass="39692">MNKIEKNISDLGNKRIGPLLAKLAIPTTIGMMANSLYNVVDTIFIGRGVGTLAIAGIGIVFPIQMIIMAIAQLFGMGAASMVSRSLGKKDFGRASNVVGNSFIASFVFGTFAAIMVFIFLNPILRVFGATENILPFARDYLSIVTFGFIYFPFLVSTNNLIRAEGDAKNAMIVMLVAIGLNIILDPIFIFALDMGIKGAAYATIIAQFTGFIYIVLYYILGRSSLKIRMVHFRMRWLIFKEMVSLGFASFVRQVSMSILIIVVNNSLRAYGGDISIAVFSVVNRVVMFITMPLFGIVAGVQPMIGFNYGASNMGRVKGSLKTAVLTTLAIGAVFCIIILAIPSKIIGLFTIDTELINNGIFPMRM</sequence>
<keyword evidence="4 6" id="KW-1133">Transmembrane helix</keyword>
<dbReference type="PANTHER" id="PTHR43823:SF3">
    <property type="entry name" value="MULTIDRUG EXPORT PROTEIN MEPA"/>
    <property type="match status" value="1"/>
</dbReference>
<evidence type="ECO:0008006" key="8">
    <source>
        <dbReference type="Google" id="ProtNLM"/>
    </source>
</evidence>
<evidence type="ECO:0000256" key="6">
    <source>
        <dbReference type="SAM" id="Phobius"/>
    </source>
</evidence>
<dbReference type="AlphaFoldDB" id="X0ZE51"/>
<name>X0ZE51_9ZZZZ</name>
<feature type="non-terminal residue" evidence="7">
    <location>
        <position position="365"/>
    </location>
</feature>
<evidence type="ECO:0000256" key="2">
    <source>
        <dbReference type="ARBA" id="ARBA00022475"/>
    </source>
</evidence>
<evidence type="ECO:0000256" key="1">
    <source>
        <dbReference type="ARBA" id="ARBA00004651"/>
    </source>
</evidence>
<dbReference type="GO" id="GO:0042910">
    <property type="term" value="F:xenobiotic transmembrane transporter activity"/>
    <property type="evidence" value="ECO:0007669"/>
    <property type="project" value="InterPro"/>
</dbReference>
<proteinExistence type="predicted"/>
<keyword evidence="2" id="KW-1003">Cell membrane</keyword>
<feature type="transmembrane region" description="Helical" evidence="6">
    <location>
        <begin position="140"/>
        <end position="160"/>
    </location>
</feature>
<keyword evidence="5 6" id="KW-0472">Membrane</keyword>
<organism evidence="7">
    <name type="scientific">marine sediment metagenome</name>
    <dbReference type="NCBI Taxonomy" id="412755"/>
    <lineage>
        <taxon>unclassified sequences</taxon>
        <taxon>metagenomes</taxon>
        <taxon>ecological metagenomes</taxon>
    </lineage>
</organism>
<protein>
    <recommendedName>
        <fullName evidence="8">Polysaccharide biosynthesis protein C-terminal domain-containing protein</fullName>
    </recommendedName>
</protein>
<evidence type="ECO:0000256" key="4">
    <source>
        <dbReference type="ARBA" id="ARBA00022989"/>
    </source>
</evidence>
<dbReference type="NCBIfam" id="TIGR00797">
    <property type="entry name" value="matE"/>
    <property type="match status" value="1"/>
</dbReference>
<feature type="transmembrane region" description="Helical" evidence="6">
    <location>
        <begin position="52"/>
        <end position="76"/>
    </location>
</feature>
<keyword evidence="3 6" id="KW-0812">Transmembrane</keyword>
<dbReference type="InterPro" id="IPR045070">
    <property type="entry name" value="MATE_MepA-like"/>
</dbReference>
<dbReference type="GO" id="GO:0005886">
    <property type="term" value="C:plasma membrane"/>
    <property type="evidence" value="ECO:0007669"/>
    <property type="project" value="UniProtKB-SubCell"/>
</dbReference>
<feature type="transmembrane region" description="Helical" evidence="6">
    <location>
        <begin position="172"/>
        <end position="192"/>
    </location>
</feature>
<dbReference type="Pfam" id="PF01554">
    <property type="entry name" value="MatE"/>
    <property type="match status" value="2"/>
</dbReference>
<feature type="transmembrane region" description="Helical" evidence="6">
    <location>
        <begin position="242"/>
        <end position="262"/>
    </location>
</feature>
<feature type="transmembrane region" description="Helical" evidence="6">
    <location>
        <begin position="274"/>
        <end position="300"/>
    </location>
</feature>
<evidence type="ECO:0000313" key="7">
    <source>
        <dbReference type="EMBL" id="GAG58603.1"/>
    </source>
</evidence>
<dbReference type="InterPro" id="IPR002528">
    <property type="entry name" value="MATE_fam"/>
</dbReference>
<evidence type="ECO:0000256" key="5">
    <source>
        <dbReference type="ARBA" id="ARBA00023136"/>
    </source>
</evidence>
<reference evidence="7" key="1">
    <citation type="journal article" date="2014" name="Front. Microbiol.">
        <title>High frequency of phylogenetically diverse reductive dehalogenase-homologous genes in deep subseafloor sedimentary metagenomes.</title>
        <authorList>
            <person name="Kawai M."/>
            <person name="Futagami T."/>
            <person name="Toyoda A."/>
            <person name="Takaki Y."/>
            <person name="Nishi S."/>
            <person name="Hori S."/>
            <person name="Arai W."/>
            <person name="Tsubouchi T."/>
            <person name="Morono Y."/>
            <person name="Uchiyama I."/>
            <person name="Ito T."/>
            <person name="Fujiyama A."/>
            <person name="Inagaki F."/>
            <person name="Takami H."/>
        </authorList>
    </citation>
    <scope>NUCLEOTIDE SEQUENCE</scope>
    <source>
        <strain evidence="7">Expedition CK06-06</strain>
    </source>
</reference>
<dbReference type="EMBL" id="BART01006151">
    <property type="protein sequence ID" value="GAG58603.1"/>
    <property type="molecule type" value="Genomic_DNA"/>
</dbReference>
<comment type="caution">
    <text evidence="7">The sequence shown here is derived from an EMBL/GenBank/DDBJ whole genome shotgun (WGS) entry which is preliminary data.</text>
</comment>
<evidence type="ECO:0000256" key="3">
    <source>
        <dbReference type="ARBA" id="ARBA00022692"/>
    </source>
</evidence>
<gene>
    <name evidence="7" type="ORF">S01H4_14005</name>
</gene>
<feature type="transmembrane region" description="Helical" evidence="6">
    <location>
        <begin position="97"/>
        <end position="120"/>
    </location>
</feature>
<feature type="transmembrane region" description="Helical" evidence="6">
    <location>
        <begin position="198"/>
        <end position="221"/>
    </location>
</feature>
<accession>X0ZE51</accession>
<feature type="transmembrane region" description="Helical" evidence="6">
    <location>
        <begin position="320"/>
        <end position="341"/>
    </location>
</feature>
<dbReference type="CDD" id="cd13143">
    <property type="entry name" value="MATE_MepA_like"/>
    <property type="match status" value="1"/>
</dbReference>
<dbReference type="PANTHER" id="PTHR43823">
    <property type="entry name" value="SPORULATION PROTEIN YKVU"/>
    <property type="match status" value="1"/>
</dbReference>
<dbReference type="GO" id="GO:0015297">
    <property type="term" value="F:antiporter activity"/>
    <property type="evidence" value="ECO:0007669"/>
    <property type="project" value="InterPro"/>
</dbReference>
<comment type="subcellular location">
    <subcellularLocation>
        <location evidence="1">Cell membrane</location>
        <topology evidence="1">Multi-pass membrane protein</topology>
    </subcellularLocation>
</comment>
<dbReference type="InterPro" id="IPR051327">
    <property type="entry name" value="MATE_MepA_subfamily"/>
</dbReference>
<feature type="transmembrane region" description="Helical" evidence="6">
    <location>
        <begin position="20"/>
        <end position="40"/>
    </location>
</feature>